<dbReference type="EMBL" id="CP133612">
    <property type="protein sequence ID" value="WMV09989.1"/>
    <property type="molecule type" value="Genomic_DNA"/>
</dbReference>
<reference evidence="1" key="1">
    <citation type="submission" date="2023-08" db="EMBL/GenBank/DDBJ databases">
        <title>A de novo genome assembly of Solanum verrucosum Schlechtendal, a Mexican diploid species geographically isolated from the other diploid A-genome species in potato relatives.</title>
        <authorList>
            <person name="Hosaka K."/>
        </authorList>
    </citation>
    <scope>NUCLEOTIDE SEQUENCE</scope>
    <source>
        <tissue evidence="1">Young leaves</tissue>
    </source>
</reference>
<dbReference type="Proteomes" id="UP001234989">
    <property type="component" value="Chromosome 1"/>
</dbReference>
<keyword evidence="2" id="KW-1185">Reference proteome</keyword>
<gene>
    <name evidence="1" type="ORF">MTR67_003374</name>
</gene>
<sequence length="59" mass="6867">MLGIMEAMVCVQIWRSKIFPAQQDELSSFLEYQICFGKNSWKFARHQSLANFLLHSGET</sequence>
<organism evidence="1 2">
    <name type="scientific">Solanum verrucosum</name>
    <dbReference type="NCBI Taxonomy" id="315347"/>
    <lineage>
        <taxon>Eukaryota</taxon>
        <taxon>Viridiplantae</taxon>
        <taxon>Streptophyta</taxon>
        <taxon>Embryophyta</taxon>
        <taxon>Tracheophyta</taxon>
        <taxon>Spermatophyta</taxon>
        <taxon>Magnoliopsida</taxon>
        <taxon>eudicotyledons</taxon>
        <taxon>Gunneridae</taxon>
        <taxon>Pentapetalae</taxon>
        <taxon>asterids</taxon>
        <taxon>lamiids</taxon>
        <taxon>Solanales</taxon>
        <taxon>Solanaceae</taxon>
        <taxon>Solanoideae</taxon>
        <taxon>Solaneae</taxon>
        <taxon>Solanum</taxon>
    </lineage>
</organism>
<protein>
    <submittedName>
        <fullName evidence="1">Uncharacterized protein</fullName>
    </submittedName>
</protein>
<evidence type="ECO:0000313" key="1">
    <source>
        <dbReference type="EMBL" id="WMV09989.1"/>
    </source>
</evidence>
<dbReference type="AlphaFoldDB" id="A0AAF0PRX3"/>
<evidence type="ECO:0000313" key="2">
    <source>
        <dbReference type="Proteomes" id="UP001234989"/>
    </source>
</evidence>
<accession>A0AAF0PRX3</accession>
<proteinExistence type="predicted"/>
<name>A0AAF0PRX3_SOLVR</name>